<evidence type="ECO:0000313" key="2">
    <source>
        <dbReference type="Proteomes" id="UP000689195"/>
    </source>
</evidence>
<comment type="caution">
    <text evidence="1">The sequence shown here is derived from an EMBL/GenBank/DDBJ whole genome shotgun (WGS) entry which is preliminary data.</text>
</comment>
<protein>
    <submittedName>
        <fullName evidence="1">Uncharacterized protein</fullName>
    </submittedName>
</protein>
<dbReference type="Proteomes" id="UP000689195">
    <property type="component" value="Unassembled WGS sequence"/>
</dbReference>
<gene>
    <name evidence="1" type="ORF">PPENT_87.1.T0150326</name>
</gene>
<dbReference type="AlphaFoldDB" id="A0A8S1SXL6"/>
<dbReference type="EMBL" id="CAJJDO010000015">
    <property type="protein sequence ID" value="CAD8146401.1"/>
    <property type="molecule type" value="Genomic_DNA"/>
</dbReference>
<evidence type="ECO:0000313" key="1">
    <source>
        <dbReference type="EMBL" id="CAD8146401.1"/>
    </source>
</evidence>
<organism evidence="1 2">
    <name type="scientific">Paramecium pentaurelia</name>
    <dbReference type="NCBI Taxonomy" id="43138"/>
    <lineage>
        <taxon>Eukaryota</taxon>
        <taxon>Sar</taxon>
        <taxon>Alveolata</taxon>
        <taxon>Ciliophora</taxon>
        <taxon>Intramacronucleata</taxon>
        <taxon>Oligohymenophorea</taxon>
        <taxon>Peniculida</taxon>
        <taxon>Parameciidae</taxon>
        <taxon>Paramecium</taxon>
    </lineage>
</organism>
<dbReference type="OrthoDB" id="427280at2759"/>
<keyword evidence="2" id="KW-1185">Reference proteome</keyword>
<reference evidence="1" key="1">
    <citation type="submission" date="2021-01" db="EMBL/GenBank/DDBJ databases">
        <authorList>
            <consortium name="Genoscope - CEA"/>
            <person name="William W."/>
        </authorList>
    </citation>
    <scope>NUCLEOTIDE SEQUENCE</scope>
</reference>
<name>A0A8S1SXL6_9CILI</name>
<accession>A0A8S1SXL6</accession>
<sequence>MHLLCSMQIICSRISTTYKLGIKTLLLELLMINKKTQINMLFQNSKSHVSLLSYFSFIGKPFQFTGQRSADSLFQFILQVYINKIYNIFSWSMGPTEILRQDQFNRFLNDNDVVLFYQGSENNINNPSYWTFFGMSKTNCDAAFAF</sequence>
<proteinExistence type="predicted"/>